<protein>
    <submittedName>
        <fullName evidence="1">Uncharacterized protein</fullName>
    </submittedName>
</protein>
<organism evidence="1 2">
    <name type="scientific">Janthinobacterium fluminis</name>
    <dbReference type="NCBI Taxonomy" id="2987524"/>
    <lineage>
        <taxon>Bacteria</taxon>
        <taxon>Pseudomonadati</taxon>
        <taxon>Pseudomonadota</taxon>
        <taxon>Betaproteobacteria</taxon>
        <taxon>Burkholderiales</taxon>
        <taxon>Oxalobacteraceae</taxon>
        <taxon>Janthinobacterium</taxon>
    </lineage>
</organism>
<reference evidence="1 2" key="1">
    <citation type="submission" date="2022-10" db="EMBL/GenBank/DDBJ databases">
        <title>Janthinobacterium sp. hw3 Genome sequencing.</title>
        <authorList>
            <person name="Park S."/>
        </authorList>
    </citation>
    <scope>NUCLEOTIDE SEQUENCE [LARGE SCALE GENOMIC DNA]</scope>
    <source>
        <strain evidence="2">hw3</strain>
    </source>
</reference>
<proteinExistence type="predicted"/>
<accession>A0ABT5JZK5</accession>
<comment type="caution">
    <text evidence="1">The sequence shown here is derived from an EMBL/GenBank/DDBJ whole genome shotgun (WGS) entry which is preliminary data.</text>
</comment>
<keyword evidence="2" id="KW-1185">Reference proteome</keyword>
<evidence type="ECO:0000313" key="2">
    <source>
        <dbReference type="Proteomes" id="UP001221208"/>
    </source>
</evidence>
<gene>
    <name evidence="1" type="ORF">OIK44_04915</name>
</gene>
<dbReference type="RefSeq" id="WP_273669584.1">
    <property type="nucleotide sequence ID" value="NZ_JAQQXR010000001.1"/>
</dbReference>
<name>A0ABT5JZK5_9BURK</name>
<dbReference type="EMBL" id="JAQQXR010000001">
    <property type="protein sequence ID" value="MDC8756927.1"/>
    <property type="molecule type" value="Genomic_DNA"/>
</dbReference>
<sequence length="77" mass="8847">MHTRFHMLGVLSFVFFQTKNNMLPINEKRKAGISIEVALFLIKKTSRINENSNVPNIDIISAKNDRNIFFGNILQPT</sequence>
<dbReference type="Proteomes" id="UP001221208">
    <property type="component" value="Unassembled WGS sequence"/>
</dbReference>
<evidence type="ECO:0000313" key="1">
    <source>
        <dbReference type="EMBL" id="MDC8756927.1"/>
    </source>
</evidence>